<name>A0A0E0C7M9_9ORYZ</name>
<dbReference type="HOGENOM" id="CLU_1899512_0_0_1"/>
<reference evidence="1" key="1">
    <citation type="submission" date="2015-04" db="UniProtKB">
        <authorList>
            <consortium name="EnsemblPlants"/>
        </authorList>
    </citation>
    <scope>IDENTIFICATION</scope>
</reference>
<dbReference type="Proteomes" id="UP000008021">
    <property type="component" value="Chromosome 1"/>
</dbReference>
<dbReference type="EnsemblPlants" id="OMERI01G27780.1">
    <property type="protein sequence ID" value="OMERI01G27780.1"/>
    <property type="gene ID" value="OMERI01G27780"/>
</dbReference>
<evidence type="ECO:0000313" key="2">
    <source>
        <dbReference type="Proteomes" id="UP000008021"/>
    </source>
</evidence>
<dbReference type="AlphaFoldDB" id="A0A0E0C7M9"/>
<accession>A0A0E0C7M9</accession>
<proteinExistence type="predicted"/>
<keyword evidence="2" id="KW-1185">Reference proteome</keyword>
<organism evidence="1">
    <name type="scientific">Oryza meridionalis</name>
    <dbReference type="NCBI Taxonomy" id="40149"/>
    <lineage>
        <taxon>Eukaryota</taxon>
        <taxon>Viridiplantae</taxon>
        <taxon>Streptophyta</taxon>
        <taxon>Embryophyta</taxon>
        <taxon>Tracheophyta</taxon>
        <taxon>Spermatophyta</taxon>
        <taxon>Magnoliopsida</taxon>
        <taxon>Liliopsida</taxon>
        <taxon>Poales</taxon>
        <taxon>Poaceae</taxon>
        <taxon>BOP clade</taxon>
        <taxon>Oryzoideae</taxon>
        <taxon>Oryzeae</taxon>
        <taxon>Oryzinae</taxon>
        <taxon>Oryza</taxon>
    </lineage>
</organism>
<sequence length="134" mass="15089">MAHGGIACIVLVEARPDTTPWWHFRGGAGMESTWRCVEAEPKFGALAALLSVWSKGARAARVWRHHNAPPMWRRSDEDVEVGCKVAEVHPWMCCCHRGNEECCCDLNRHCPDTRGWTFSPKMEACNGVSAMVWH</sequence>
<dbReference type="Gramene" id="OMERI01G27780.1">
    <property type="protein sequence ID" value="OMERI01G27780.1"/>
    <property type="gene ID" value="OMERI01G27780"/>
</dbReference>
<evidence type="ECO:0000313" key="1">
    <source>
        <dbReference type="EnsemblPlants" id="OMERI01G27780.1"/>
    </source>
</evidence>
<reference evidence="1" key="2">
    <citation type="submission" date="2018-05" db="EMBL/GenBank/DDBJ databases">
        <title>OmerRS3 (Oryza meridionalis Reference Sequence Version 3).</title>
        <authorList>
            <person name="Zhang J."/>
            <person name="Kudrna D."/>
            <person name="Lee S."/>
            <person name="Talag J."/>
            <person name="Welchert J."/>
            <person name="Wing R.A."/>
        </authorList>
    </citation>
    <scope>NUCLEOTIDE SEQUENCE [LARGE SCALE GENOMIC DNA]</scope>
    <source>
        <strain evidence="1">cv. OR44</strain>
    </source>
</reference>
<protein>
    <submittedName>
        <fullName evidence="1">Uncharacterized protein</fullName>
    </submittedName>
</protein>